<keyword evidence="3" id="KW-1185">Reference proteome</keyword>
<dbReference type="PANTHER" id="PTHR30006">
    <property type="entry name" value="THIAMINE-BINDING PERIPLASMIC PROTEIN-RELATED"/>
    <property type="match status" value="1"/>
</dbReference>
<evidence type="ECO:0000256" key="1">
    <source>
        <dbReference type="ARBA" id="ARBA00022729"/>
    </source>
</evidence>
<dbReference type="GO" id="GO:0030288">
    <property type="term" value="C:outer membrane-bounded periplasmic space"/>
    <property type="evidence" value="ECO:0007669"/>
    <property type="project" value="TreeGrafter"/>
</dbReference>
<dbReference type="PANTHER" id="PTHR30006:SF25">
    <property type="entry name" value="PHOSPHOGLYCERATE TRANSPORT REGULATORY PROTEIN PGTC"/>
    <property type="match status" value="1"/>
</dbReference>
<organism evidence="2 3">
    <name type="scientific">Meridianimarinicoccus aquatilis</name>
    <dbReference type="NCBI Taxonomy" id="2552766"/>
    <lineage>
        <taxon>Bacteria</taxon>
        <taxon>Pseudomonadati</taxon>
        <taxon>Pseudomonadota</taxon>
        <taxon>Alphaproteobacteria</taxon>
        <taxon>Rhodobacterales</taxon>
        <taxon>Paracoccaceae</taxon>
        <taxon>Meridianimarinicoccus</taxon>
    </lineage>
</organism>
<dbReference type="Gene3D" id="3.40.190.10">
    <property type="entry name" value="Periplasmic binding protein-like II"/>
    <property type="match status" value="2"/>
</dbReference>
<comment type="caution">
    <text evidence="2">The sequence shown here is derived from an EMBL/GenBank/DDBJ whole genome shotgun (WGS) entry which is preliminary data.</text>
</comment>
<dbReference type="SUPFAM" id="SSF53850">
    <property type="entry name" value="Periplasmic binding protein-like II"/>
    <property type="match status" value="1"/>
</dbReference>
<dbReference type="OrthoDB" id="8673316at2"/>
<accession>A0A4R6ATX7</accession>
<protein>
    <submittedName>
        <fullName evidence="2">ABC transporter substrate-binding protein</fullName>
    </submittedName>
</protein>
<gene>
    <name evidence="2" type="ORF">E2L05_09515</name>
</gene>
<evidence type="ECO:0000313" key="2">
    <source>
        <dbReference type="EMBL" id="TDL88041.1"/>
    </source>
</evidence>
<keyword evidence="1" id="KW-0732">Signal</keyword>
<dbReference type="Pfam" id="PF13531">
    <property type="entry name" value="SBP_bac_11"/>
    <property type="match status" value="1"/>
</dbReference>
<sequence>MLIAHCAAAFEIEDHRWFGADNASQTVTILSTADIRFFAPMIESFLATNPAVAVDYTVASSTEVMRAIHAERRPFDLVISSAMDLQTKLANDGFVQRHEPDGAHVMADWAVWNDMVFAFTQEAAAIVLSNKVFEDLAVPRSRQELIALLRENPDLFRGKVGTYDIRQSGLGYLFATQDTRASDTYWRLTEVMGGLDAKLYCCSSDMIDAVEDGTLAVAYNVLQSYAINRQDTGRFTVVLPSDFSTVMLRSVVIPNNAPTVEMARLFLDHMLGQAFGPTGNAALGQSALDQRNEASLHRIRLGPGLLVFLDQLKKRAFLQEWTNAILQP</sequence>
<evidence type="ECO:0000313" key="3">
    <source>
        <dbReference type="Proteomes" id="UP000294562"/>
    </source>
</evidence>
<reference evidence="2 3" key="1">
    <citation type="submission" date="2019-03" db="EMBL/GenBank/DDBJ databases">
        <title>Rhodobacteraceae bacterium SM1902, a new member of the family Rhodobacteraceae isolated from Yantai.</title>
        <authorList>
            <person name="Sun Y."/>
        </authorList>
    </citation>
    <scope>NUCLEOTIDE SEQUENCE [LARGE SCALE GENOMIC DNA]</scope>
    <source>
        <strain evidence="2 3">SM1902</strain>
    </source>
</reference>
<dbReference type="AlphaFoldDB" id="A0A4R6ATX7"/>
<name>A0A4R6ATX7_9RHOB</name>
<dbReference type="Proteomes" id="UP000294562">
    <property type="component" value="Unassembled WGS sequence"/>
</dbReference>
<proteinExistence type="predicted"/>
<dbReference type="EMBL" id="SMZO01000018">
    <property type="protein sequence ID" value="TDL88041.1"/>
    <property type="molecule type" value="Genomic_DNA"/>
</dbReference>